<dbReference type="GO" id="GO:0000976">
    <property type="term" value="F:transcription cis-regulatory region binding"/>
    <property type="evidence" value="ECO:0007669"/>
    <property type="project" value="TreeGrafter"/>
</dbReference>
<accession>A0A2V3A0Y3</accession>
<evidence type="ECO:0000256" key="4">
    <source>
        <dbReference type="ARBA" id="ARBA00023125"/>
    </source>
</evidence>
<dbReference type="InterPro" id="IPR046335">
    <property type="entry name" value="LacI/GalR-like_sensor"/>
</dbReference>
<dbReference type="PRINTS" id="PR00036">
    <property type="entry name" value="HTHLACI"/>
</dbReference>
<dbReference type="OrthoDB" id="9796186at2"/>
<dbReference type="Pfam" id="PF00356">
    <property type="entry name" value="LacI"/>
    <property type="match status" value="1"/>
</dbReference>
<keyword evidence="2" id="KW-0678">Repressor</keyword>
<dbReference type="PROSITE" id="PS00356">
    <property type="entry name" value="HTH_LACI_1"/>
    <property type="match status" value="1"/>
</dbReference>
<protein>
    <recommendedName>
        <fullName evidence="1">Catabolite control protein A</fullName>
    </recommendedName>
</protein>
<keyword evidence="5" id="KW-0804">Transcription</keyword>
<keyword evidence="4" id="KW-0238">DNA-binding</keyword>
<dbReference type="CDD" id="cd01392">
    <property type="entry name" value="HTH_LacI"/>
    <property type="match status" value="1"/>
</dbReference>
<dbReference type="EMBL" id="QGTW01000004">
    <property type="protein sequence ID" value="PWW29583.1"/>
    <property type="molecule type" value="Genomic_DNA"/>
</dbReference>
<sequence>MVTIKDVAKEAQVSVATVSRVINNQGYVHEDTRAKVEKAVKTLQYRPNNVARSLFKKKSKMIGFIVPDITNPYFPQLVRAVEDVTNKAEYTTFLCNSDEDLKKELMYLEKMQENHIDGAIIVSNTLELEHVEQLNLPIIALDRFFHNSIPSVTVDNYNEARKAVRYLLENGCKRIAHIKGPKYIKNSILRQKAYEEEMKEQNLPLIMCEGEYHLKDSERAFLELLKQNPDIDGVFAGNDVMAVGALKAARRLNLKVPEDLSVIGFDGIEWTETVSPEITTMAQPIYEMGKRAATMLLELIDGKRLDDVHVVYDAELVIRESTKLR</sequence>
<evidence type="ECO:0000256" key="5">
    <source>
        <dbReference type="ARBA" id="ARBA00023163"/>
    </source>
</evidence>
<dbReference type="Gene3D" id="1.10.260.40">
    <property type="entry name" value="lambda repressor-like DNA-binding domains"/>
    <property type="match status" value="1"/>
</dbReference>
<dbReference type="SUPFAM" id="SSF47413">
    <property type="entry name" value="lambda repressor-like DNA-binding domains"/>
    <property type="match status" value="1"/>
</dbReference>
<dbReference type="RefSeq" id="WP_110064640.1">
    <property type="nucleotide sequence ID" value="NZ_QGTW01000004.1"/>
</dbReference>
<evidence type="ECO:0000313" key="7">
    <source>
        <dbReference type="EMBL" id="PWW29583.1"/>
    </source>
</evidence>
<reference evidence="7 8" key="1">
    <citation type="submission" date="2018-05" db="EMBL/GenBank/DDBJ databases">
        <title>Freshwater and sediment microbial communities from various areas in North America, analyzing microbe dynamics in response to fracking.</title>
        <authorList>
            <person name="Lamendella R."/>
        </authorList>
    </citation>
    <scope>NUCLEOTIDE SEQUENCE [LARGE SCALE GENOMIC DNA]</scope>
    <source>
        <strain evidence="7 8">15_TX</strain>
    </source>
</reference>
<dbReference type="FunFam" id="1.10.260.40:FF:000002">
    <property type="entry name" value="HTH-type transcriptional repressor PurR"/>
    <property type="match status" value="1"/>
</dbReference>
<dbReference type="InterPro" id="IPR000843">
    <property type="entry name" value="HTH_LacI"/>
</dbReference>
<organism evidence="7 8">
    <name type="scientific">Cytobacillus oceanisediminis</name>
    <dbReference type="NCBI Taxonomy" id="665099"/>
    <lineage>
        <taxon>Bacteria</taxon>
        <taxon>Bacillati</taxon>
        <taxon>Bacillota</taxon>
        <taxon>Bacilli</taxon>
        <taxon>Bacillales</taxon>
        <taxon>Bacillaceae</taxon>
        <taxon>Cytobacillus</taxon>
    </lineage>
</organism>
<dbReference type="Pfam" id="PF13377">
    <property type="entry name" value="Peripla_BP_3"/>
    <property type="match status" value="1"/>
</dbReference>
<dbReference type="SUPFAM" id="SSF53822">
    <property type="entry name" value="Periplasmic binding protein-like I"/>
    <property type="match status" value="1"/>
</dbReference>
<dbReference type="Proteomes" id="UP000247150">
    <property type="component" value="Unassembled WGS sequence"/>
</dbReference>
<dbReference type="GO" id="GO:0003700">
    <property type="term" value="F:DNA-binding transcription factor activity"/>
    <property type="evidence" value="ECO:0007669"/>
    <property type="project" value="TreeGrafter"/>
</dbReference>
<evidence type="ECO:0000256" key="1">
    <source>
        <dbReference type="ARBA" id="ARBA00019435"/>
    </source>
</evidence>
<proteinExistence type="predicted"/>
<dbReference type="SMART" id="SM00354">
    <property type="entry name" value="HTH_LACI"/>
    <property type="match status" value="1"/>
</dbReference>
<evidence type="ECO:0000259" key="6">
    <source>
        <dbReference type="PROSITE" id="PS50932"/>
    </source>
</evidence>
<feature type="domain" description="HTH lacI-type" evidence="6">
    <location>
        <begin position="2"/>
        <end position="56"/>
    </location>
</feature>
<gene>
    <name evidence="7" type="ORF">DFO73_104223</name>
</gene>
<evidence type="ECO:0000256" key="2">
    <source>
        <dbReference type="ARBA" id="ARBA00022491"/>
    </source>
</evidence>
<name>A0A2V3A0Y3_9BACI</name>
<dbReference type="InterPro" id="IPR010982">
    <property type="entry name" value="Lambda_DNA-bd_dom_sf"/>
</dbReference>
<dbReference type="CDD" id="cd06291">
    <property type="entry name" value="PBP1_Qymf-like"/>
    <property type="match status" value="1"/>
</dbReference>
<keyword evidence="3" id="KW-0805">Transcription regulation</keyword>
<dbReference type="PANTHER" id="PTHR30146">
    <property type="entry name" value="LACI-RELATED TRANSCRIPTIONAL REPRESSOR"/>
    <property type="match status" value="1"/>
</dbReference>
<dbReference type="PROSITE" id="PS50932">
    <property type="entry name" value="HTH_LACI_2"/>
    <property type="match status" value="1"/>
</dbReference>
<dbReference type="PANTHER" id="PTHR30146:SF95">
    <property type="entry name" value="RIBOSE OPERON REPRESSOR"/>
    <property type="match status" value="1"/>
</dbReference>
<comment type="caution">
    <text evidence="7">The sequence shown here is derived from an EMBL/GenBank/DDBJ whole genome shotgun (WGS) entry which is preliminary data.</text>
</comment>
<dbReference type="InterPro" id="IPR028082">
    <property type="entry name" value="Peripla_BP_I"/>
</dbReference>
<evidence type="ECO:0000313" key="8">
    <source>
        <dbReference type="Proteomes" id="UP000247150"/>
    </source>
</evidence>
<evidence type="ECO:0000256" key="3">
    <source>
        <dbReference type="ARBA" id="ARBA00023015"/>
    </source>
</evidence>
<dbReference type="Gene3D" id="3.40.50.2300">
    <property type="match status" value="2"/>
</dbReference>
<dbReference type="AlphaFoldDB" id="A0A2V3A0Y3"/>